<comment type="caution">
    <text evidence="2">The sequence shown here is derived from an EMBL/GenBank/DDBJ whole genome shotgun (WGS) entry which is preliminary data.</text>
</comment>
<feature type="chain" id="PRO_5036908331" evidence="1">
    <location>
        <begin position="22"/>
        <end position="116"/>
    </location>
</feature>
<feature type="signal peptide" evidence="1">
    <location>
        <begin position="1"/>
        <end position="21"/>
    </location>
</feature>
<dbReference type="Proteomes" id="UP000613011">
    <property type="component" value="Unassembled WGS sequence"/>
</dbReference>
<evidence type="ECO:0000256" key="1">
    <source>
        <dbReference type="SAM" id="SignalP"/>
    </source>
</evidence>
<evidence type="ECO:0000313" key="2">
    <source>
        <dbReference type="EMBL" id="MBL0422386.1"/>
    </source>
</evidence>
<proteinExistence type="predicted"/>
<dbReference type="RefSeq" id="WP_201685468.1">
    <property type="nucleotide sequence ID" value="NZ_JAEQNA010000008.1"/>
</dbReference>
<protein>
    <submittedName>
        <fullName evidence="2">Uncharacterized protein</fullName>
    </submittedName>
</protein>
<keyword evidence="3" id="KW-1185">Reference proteome</keyword>
<reference evidence="2" key="1">
    <citation type="submission" date="2021-01" db="EMBL/GenBank/DDBJ databases">
        <title>Ramlibacter sp. strain AW1 16S ribosomal RNA gene Genome sequencing and assembly.</title>
        <authorList>
            <person name="Kang M."/>
        </authorList>
    </citation>
    <scope>NUCLEOTIDE SEQUENCE</scope>
    <source>
        <strain evidence="2">AW1</strain>
    </source>
</reference>
<name>A0A936ZRK8_9BURK</name>
<accession>A0A936ZRK8</accession>
<sequence>MKKLVGLGLSCMVAYATTVQAQTFGEDCRAYAKAIYDVAEARDNLDDPSWEKLLELHPILVKTKEREGRGFLYAQMISLRVINKSASPRALMNNSYESCLSSTGLCMLYNQACGPK</sequence>
<dbReference type="AlphaFoldDB" id="A0A936ZRK8"/>
<gene>
    <name evidence="2" type="ORF">JI739_18705</name>
</gene>
<organism evidence="2 3">
    <name type="scientific">Ramlibacter aurantiacus</name>
    <dbReference type="NCBI Taxonomy" id="2801330"/>
    <lineage>
        <taxon>Bacteria</taxon>
        <taxon>Pseudomonadati</taxon>
        <taxon>Pseudomonadota</taxon>
        <taxon>Betaproteobacteria</taxon>
        <taxon>Burkholderiales</taxon>
        <taxon>Comamonadaceae</taxon>
        <taxon>Ramlibacter</taxon>
    </lineage>
</organism>
<evidence type="ECO:0000313" key="3">
    <source>
        <dbReference type="Proteomes" id="UP000613011"/>
    </source>
</evidence>
<dbReference type="EMBL" id="JAEQNA010000008">
    <property type="protein sequence ID" value="MBL0422386.1"/>
    <property type="molecule type" value="Genomic_DNA"/>
</dbReference>
<keyword evidence="1" id="KW-0732">Signal</keyword>